<dbReference type="OrthoDB" id="5187293at2"/>
<feature type="transmembrane region" description="Helical" evidence="2">
    <location>
        <begin position="30"/>
        <end position="60"/>
    </location>
</feature>
<evidence type="ECO:0000313" key="4">
    <source>
        <dbReference type="Proteomes" id="UP000231693"/>
    </source>
</evidence>
<feature type="transmembrane region" description="Helical" evidence="2">
    <location>
        <begin position="301"/>
        <end position="323"/>
    </location>
</feature>
<dbReference type="AlphaFoldDB" id="A0A2M9CQ62"/>
<organism evidence="3 4">
    <name type="scientific">Sediminihabitans luteus</name>
    <dbReference type="NCBI Taxonomy" id="1138585"/>
    <lineage>
        <taxon>Bacteria</taxon>
        <taxon>Bacillati</taxon>
        <taxon>Actinomycetota</taxon>
        <taxon>Actinomycetes</taxon>
        <taxon>Micrococcales</taxon>
        <taxon>Cellulomonadaceae</taxon>
        <taxon>Sediminihabitans</taxon>
    </lineage>
</organism>
<feature type="region of interest" description="Disordered" evidence="1">
    <location>
        <begin position="348"/>
        <end position="379"/>
    </location>
</feature>
<name>A0A2M9CQ62_9CELL</name>
<keyword evidence="4" id="KW-1185">Reference proteome</keyword>
<reference evidence="3 4" key="1">
    <citation type="submission" date="2017-11" db="EMBL/GenBank/DDBJ databases">
        <title>Genomic Encyclopedia of Archaeal and Bacterial Type Strains, Phase II (KMG-II): From Individual Species to Whole Genera.</title>
        <authorList>
            <person name="Goeker M."/>
        </authorList>
    </citation>
    <scope>NUCLEOTIDE SEQUENCE [LARGE SCALE GENOMIC DNA]</scope>
    <source>
        <strain evidence="3 4">DSM 25478</strain>
    </source>
</reference>
<dbReference type="EMBL" id="PGFE01000002">
    <property type="protein sequence ID" value="PJJ74070.1"/>
    <property type="molecule type" value="Genomic_DNA"/>
</dbReference>
<feature type="transmembrane region" description="Helical" evidence="2">
    <location>
        <begin position="267"/>
        <end position="289"/>
    </location>
</feature>
<evidence type="ECO:0000313" key="3">
    <source>
        <dbReference type="EMBL" id="PJJ74070.1"/>
    </source>
</evidence>
<dbReference type="Proteomes" id="UP000231693">
    <property type="component" value="Unassembled WGS sequence"/>
</dbReference>
<feature type="transmembrane region" description="Helical" evidence="2">
    <location>
        <begin position="244"/>
        <end position="261"/>
    </location>
</feature>
<feature type="transmembrane region" description="Helical" evidence="2">
    <location>
        <begin position="160"/>
        <end position="185"/>
    </location>
</feature>
<sequence length="379" mass="37802">MTAVGSAAPVLPARPRRRAGGGPRVHPVAWWVWALLVCVTATLVLDVTVLLVLGAAVVLVSVACRAPGARTIVPYLLLAASILLVRTLVRVILPSAPSGTVLVDLPEWTIGSVTLFGPVTTGALASGLAVGIQLAVLVVTVGAATTLADPVELLRYAPRAFTGVATALVVAVGVFGRLAGVAAAVRDARRLRGGGGLRAVVVPVLARTLEDSLALGDALEVRGYGSVRPGPTAATPARRLAQGALTLGAVACVGLAAFALFDASAPGWAVAAFLGAAVVSGAVAARVLPVAARTVHRPAPWTLRSSVVVGTGVLAAGVVLASAPVTQPTWLALGAALVPLGALSVGMPPAPRTSGTADPRTVRARAARGEPSARTEGAA</sequence>
<proteinExistence type="predicted"/>
<dbReference type="RefSeq" id="WP_100422738.1">
    <property type="nucleotide sequence ID" value="NZ_BOOX01000002.1"/>
</dbReference>
<keyword evidence="2" id="KW-0472">Membrane</keyword>
<protein>
    <submittedName>
        <fullName evidence="3">Energy-coupling factor transport system permease protein</fullName>
    </submittedName>
</protein>
<feature type="transmembrane region" description="Helical" evidence="2">
    <location>
        <begin position="130"/>
        <end position="148"/>
    </location>
</feature>
<feature type="transmembrane region" description="Helical" evidence="2">
    <location>
        <begin position="72"/>
        <end position="93"/>
    </location>
</feature>
<accession>A0A2M9CQ62</accession>
<evidence type="ECO:0000256" key="2">
    <source>
        <dbReference type="SAM" id="Phobius"/>
    </source>
</evidence>
<keyword evidence="2" id="KW-1133">Transmembrane helix</keyword>
<feature type="transmembrane region" description="Helical" evidence="2">
    <location>
        <begin position="105"/>
        <end position="125"/>
    </location>
</feature>
<keyword evidence="2" id="KW-0812">Transmembrane</keyword>
<feature type="transmembrane region" description="Helical" evidence="2">
    <location>
        <begin position="329"/>
        <end position="347"/>
    </location>
</feature>
<evidence type="ECO:0000256" key="1">
    <source>
        <dbReference type="SAM" id="MobiDB-lite"/>
    </source>
</evidence>
<gene>
    <name evidence="3" type="ORF">CLV28_1559</name>
</gene>
<comment type="caution">
    <text evidence="3">The sequence shown here is derived from an EMBL/GenBank/DDBJ whole genome shotgun (WGS) entry which is preliminary data.</text>
</comment>